<dbReference type="OrthoDB" id="9766257at2"/>
<dbReference type="EMBL" id="LKAQ01000004">
    <property type="protein sequence ID" value="OIQ51519.1"/>
    <property type="molecule type" value="Genomic_DNA"/>
</dbReference>
<dbReference type="Pfam" id="PF12705">
    <property type="entry name" value="PDDEXK_1"/>
    <property type="match status" value="1"/>
</dbReference>
<evidence type="ECO:0000313" key="2">
    <source>
        <dbReference type="EMBL" id="OIQ51519.1"/>
    </source>
</evidence>
<comment type="caution">
    <text evidence="2">The sequence shown here is derived from an EMBL/GenBank/DDBJ whole genome shotgun (WGS) entry which is preliminary data.</text>
</comment>
<name>A0A1J5NE79_9BACT</name>
<dbReference type="Gene3D" id="3.90.320.10">
    <property type="match status" value="1"/>
</dbReference>
<dbReference type="InterPro" id="IPR027417">
    <property type="entry name" value="P-loop_NTPase"/>
</dbReference>
<dbReference type="RefSeq" id="WP_071546996.1">
    <property type="nucleotide sequence ID" value="NZ_LKAQ01000004.1"/>
</dbReference>
<feature type="domain" description="PD-(D/E)XK endonuclease-like" evidence="1">
    <location>
        <begin position="684"/>
        <end position="967"/>
    </location>
</feature>
<protein>
    <submittedName>
        <fullName evidence="2">PD-(D/E)XK nuclease superfamily protein</fullName>
    </submittedName>
</protein>
<gene>
    <name evidence="2" type="ORF">BerOc1_03473</name>
</gene>
<dbReference type="SUPFAM" id="SSF52540">
    <property type="entry name" value="P-loop containing nucleoside triphosphate hydrolases"/>
    <property type="match status" value="1"/>
</dbReference>
<dbReference type="InterPro" id="IPR011604">
    <property type="entry name" value="PDDEXK-like_dom_sf"/>
</dbReference>
<dbReference type="InterPro" id="IPR038726">
    <property type="entry name" value="PDDEXK_AddAB-type"/>
</dbReference>
<sequence>MRSILLVPWQIDFMPVLADMVAASDNPAKLTILFPHNRPRRHLKGLLAAHPAMKKPAFMPEMTSIADFVSGLHRRLSPVPPVKAAQLDLVEMLRTIVADLRGRKGSLLSRLPELDREAFLPWGMLLARLMDDLLRQDLAPQDLEYMEGEVSAYAAGLLEQLRAIHHEYLTRLDARGWTTPGLSARFVLDHLDEVADALDGRTLLAAGFYALSGTEDRLFRALWERGILTPVLHSDPALAEGGRAHWATAEHTAWLARWGVRPEIPFNLDTAPHAPDIRFCEGYDRHSQLAGLAGDMREVKGRDSLERTAVVLPDEGALLPVLHMLPNVDPDLEPNISMGYPLARTSLARLIETLLVLRENRSPDGRYYWKDLIALIRHPYLRLLGPEDKPLRTVFHLWEAAIRQGEKFIDPTAFEPEWDGDALKDVDRAVAEPLLAEILDRCLTAFASVNTLAEVGGALAGLAGMLHARGERLWHTYLMDAECLFRLTNSVIPQLKSAETCFEPLGQSTLHSFLRRLLDQERVSFEPDPLTGLQVLGVLETRLLHFDKLFVLDAVEERLPGTNPFDPLLPDPLRKLLGLPDARERDNVSGYNFYRLLMGAKEAVVYYQNGIQPGVLDGKSVRSRFVEQLLWERELASGKLITPEDGVVRAVTFPASSLPAGPPSVPATEAVRSALAEFLTAKGLSPSGLDIYMNCPKRFFYQYLSGVRPVDAVDEDGDRSEFGSLVHDVLKEFLLPHVGTGEDLSALDPAPLLAAFSETFRAGPLHARLSLDTRTALMEAGRYRLERFVAAQQPATLLGLEHPLETTLTVDGLEIPFKGRIDRVERREQGVVILDYKTGGALLPKARFWGDVELADRMAGFLEGDVDPDLLLHLADAVRSVQLPAYLHLYARAEGESPVNAGLVKLGENGREQLLFPAKWTEEEVDEAVDDTAPLLVRTLVRHMLTASRFDPRPGDRCKWCDFTKPCGQTPPKDK</sequence>
<keyword evidence="3" id="KW-1185">Reference proteome</keyword>
<reference evidence="2 3" key="1">
    <citation type="submission" date="2015-09" db="EMBL/GenBank/DDBJ databases">
        <title>Genome of Desulfovibrio dechloracetivorans BerOc1, a mercury methylating strain isolated from highly hydrocarbons and metals contaminated coastal sediments.</title>
        <authorList>
            <person name="Goni Urriza M."/>
            <person name="Gassie C."/>
            <person name="Bouchez O."/>
            <person name="Klopp C."/>
            <person name="Ranchou-Peyruse A."/>
            <person name="Remy G."/>
        </authorList>
    </citation>
    <scope>NUCLEOTIDE SEQUENCE [LARGE SCALE GENOMIC DNA]</scope>
    <source>
        <strain evidence="2 3">BerOc1</strain>
    </source>
</reference>
<dbReference type="Proteomes" id="UP000181901">
    <property type="component" value="Unassembled WGS sequence"/>
</dbReference>
<evidence type="ECO:0000259" key="1">
    <source>
        <dbReference type="Pfam" id="PF12705"/>
    </source>
</evidence>
<organism evidence="2 3">
    <name type="scientific">Pseudodesulfovibrio hydrargyri</name>
    <dbReference type="NCBI Taxonomy" id="2125990"/>
    <lineage>
        <taxon>Bacteria</taxon>
        <taxon>Pseudomonadati</taxon>
        <taxon>Thermodesulfobacteriota</taxon>
        <taxon>Desulfovibrionia</taxon>
        <taxon>Desulfovibrionales</taxon>
        <taxon>Desulfovibrionaceae</taxon>
    </lineage>
</organism>
<evidence type="ECO:0000313" key="3">
    <source>
        <dbReference type="Proteomes" id="UP000181901"/>
    </source>
</evidence>
<dbReference type="AlphaFoldDB" id="A0A1J5NE79"/>
<proteinExistence type="predicted"/>
<accession>A0A1J5NE79</accession>